<dbReference type="AlphaFoldDB" id="A0A6V7R272"/>
<evidence type="ECO:0000313" key="2">
    <source>
        <dbReference type="Proteomes" id="UP000589351"/>
    </source>
</evidence>
<name>A0A6V7R272_9STAP</name>
<proteinExistence type="predicted"/>
<protein>
    <submittedName>
        <fullName evidence="1">Uncharacterized protein</fullName>
    </submittedName>
</protein>
<keyword evidence="2" id="KW-1185">Reference proteome</keyword>
<reference evidence="1 2" key="1">
    <citation type="submission" date="2020-07" db="EMBL/GenBank/DDBJ databases">
        <authorList>
            <person name="Criscuolo A."/>
        </authorList>
    </citation>
    <scope>NUCLEOTIDE SEQUENCE [LARGE SCALE GENOMIC DNA]</scope>
    <source>
        <strain evidence="1">CIP111649</strain>
    </source>
</reference>
<organism evidence="1 2">
    <name type="scientific">Jeotgalicoccus meleagridis</name>
    <dbReference type="NCBI Taxonomy" id="2759181"/>
    <lineage>
        <taxon>Bacteria</taxon>
        <taxon>Bacillati</taxon>
        <taxon>Bacillota</taxon>
        <taxon>Bacilli</taxon>
        <taxon>Bacillales</taxon>
        <taxon>Staphylococcaceae</taxon>
        <taxon>Jeotgalicoccus</taxon>
    </lineage>
</organism>
<dbReference type="EMBL" id="CAJEWD010000003">
    <property type="protein sequence ID" value="CAD2071188.1"/>
    <property type="molecule type" value="Genomic_DNA"/>
</dbReference>
<dbReference type="Proteomes" id="UP000589351">
    <property type="component" value="Unassembled WGS sequence"/>
</dbReference>
<accession>A0A6V7R272</accession>
<gene>
    <name evidence="1" type="ORF">JEODO184_00158</name>
</gene>
<evidence type="ECO:0000313" key="1">
    <source>
        <dbReference type="EMBL" id="CAD2071188.1"/>
    </source>
</evidence>
<dbReference type="RefSeq" id="WP_185124724.1">
    <property type="nucleotide sequence ID" value="NZ_CAJEWD010000003.1"/>
</dbReference>
<comment type="caution">
    <text evidence="1">The sequence shown here is derived from an EMBL/GenBank/DDBJ whole genome shotgun (WGS) entry which is preliminary data.</text>
</comment>
<sequence length="54" mass="6478">MRCGTSRFIVTIENQNGEYKKEISARNQIEVRRICKRTLPQDDRLVRVQKKEDK</sequence>